<dbReference type="EMBL" id="CP089984">
    <property type="protein sequence ID" value="WXB16090.1"/>
    <property type="molecule type" value="Genomic_DNA"/>
</dbReference>
<keyword evidence="1" id="KW-0732">Signal</keyword>
<name>A0ABZ2M0J4_9BACT</name>
<dbReference type="PROSITE" id="PS51257">
    <property type="entry name" value="PROKAR_LIPOPROTEIN"/>
    <property type="match status" value="1"/>
</dbReference>
<organism evidence="2 3">
    <name type="scientific">Pendulispora albinea</name>
    <dbReference type="NCBI Taxonomy" id="2741071"/>
    <lineage>
        <taxon>Bacteria</taxon>
        <taxon>Pseudomonadati</taxon>
        <taxon>Myxococcota</taxon>
        <taxon>Myxococcia</taxon>
        <taxon>Myxococcales</taxon>
        <taxon>Sorangiineae</taxon>
        <taxon>Pendulisporaceae</taxon>
        <taxon>Pendulispora</taxon>
    </lineage>
</organism>
<evidence type="ECO:0000313" key="2">
    <source>
        <dbReference type="EMBL" id="WXB16090.1"/>
    </source>
</evidence>
<proteinExistence type="predicted"/>
<protein>
    <recommendedName>
        <fullName evidence="4">Lipoprotein</fullName>
    </recommendedName>
</protein>
<evidence type="ECO:0000313" key="3">
    <source>
        <dbReference type="Proteomes" id="UP001370348"/>
    </source>
</evidence>
<feature type="signal peptide" evidence="1">
    <location>
        <begin position="1"/>
        <end position="24"/>
    </location>
</feature>
<dbReference type="Proteomes" id="UP001370348">
    <property type="component" value="Chromosome"/>
</dbReference>
<reference evidence="2 3" key="1">
    <citation type="submission" date="2021-12" db="EMBL/GenBank/DDBJ databases">
        <title>Discovery of the Pendulisporaceae a myxobacterial family with distinct sporulation behavior and unique specialized metabolism.</title>
        <authorList>
            <person name="Garcia R."/>
            <person name="Popoff A."/>
            <person name="Bader C.D."/>
            <person name="Loehr J."/>
            <person name="Walesch S."/>
            <person name="Walt C."/>
            <person name="Boldt J."/>
            <person name="Bunk B."/>
            <person name="Haeckl F.J.F.P.J."/>
            <person name="Gunesch A.P."/>
            <person name="Birkelbach J."/>
            <person name="Nuebel U."/>
            <person name="Pietschmann T."/>
            <person name="Bach T."/>
            <person name="Mueller R."/>
        </authorList>
    </citation>
    <scope>NUCLEOTIDE SEQUENCE [LARGE SCALE GENOMIC DNA]</scope>
    <source>
        <strain evidence="2 3">MSr11954</strain>
    </source>
</reference>
<dbReference type="RefSeq" id="WP_394825718.1">
    <property type="nucleotide sequence ID" value="NZ_CP089984.1"/>
</dbReference>
<evidence type="ECO:0008006" key="4">
    <source>
        <dbReference type="Google" id="ProtNLM"/>
    </source>
</evidence>
<gene>
    <name evidence="2" type="ORF">LZC94_02185</name>
</gene>
<keyword evidence="3" id="KW-1185">Reference proteome</keyword>
<accession>A0ABZ2M0J4</accession>
<feature type="chain" id="PRO_5047275193" description="Lipoprotein" evidence="1">
    <location>
        <begin position="25"/>
        <end position="134"/>
    </location>
</feature>
<sequence length="134" mass="14123">MIHRTGSLRAALVAAFAAPSIAGAAGCSGYTDVHAVVLREPRGLVSDDVRVYMDEQAVPEDFYELAMLQAVGYDGDATAEDVVSALRARGRDLGCDAIVHLRVELGYTIAHGYGVCVKWRTPGAKVPAPVVLPG</sequence>
<evidence type="ECO:0000256" key="1">
    <source>
        <dbReference type="SAM" id="SignalP"/>
    </source>
</evidence>